<dbReference type="OrthoDB" id="2192230at2"/>
<sequence length="92" mass="10372">MGEGKRVAETQTKKVVVWGREGCSYCENVKAILEEQNRPYEWIDVAGKDVLRDVLEVKYGTRLIPLVEIGGDGKYEALLYTQLDRLAALLAE</sequence>
<feature type="domain" description="Glutaredoxin" evidence="1">
    <location>
        <begin position="15"/>
        <end position="72"/>
    </location>
</feature>
<dbReference type="AlphaFoldDB" id="A0A3M8A449"/>
<evidence type="ECO:0000313" key="3">
    <source>
        <dbReference type="Proteomes" id="UP000276178"/>
    </source>
</evidence>
<dbReference type="InterPro" id="IPR036249">
    <property type="entry name" value="Thioredoxin-like_sf"/>
</dbReference>
<reference evidence="2 3" key="1">
    <citation type="submission" date="2018-10" db="EMBL/GenBank/DDBJ databases">
        <title>Phylogenomics of Brevibacillus.</title>
        <authorList>
            <person name="Dunlap C."/>
        </authorList>
    </citation>
    <scope>NUCLEOTIDE SEQUENCE [LARGE SCALE GENOMIC DNA]</scope>
    <source>
        <strain evidence="2 3">NRRL NRS 1219</strain>
    </source>
</reference>
<dbReference type="GeneID" id="82811703"/>
<dbReference type="PROSITE" id="PS51354">
    <property type="entry name" value="GLUTAREDOXIN_2"/>
    <property type="match status" value="1"/>
</dbReference>
<name>A0A3M8A449_9BACL</name>
<dbReference type="CDD" id="cd02976">
    <property type="entry name" value="NrdH"/>
    <property type="match status" value="1"/>
</dbReference>
<proteinExistence type="predicted"/>
<dbReference type="Pfam" id="PF00462">
    <property type="entry name" value="Glutaredoxin"/>
    <property type="match status" value="1"/>
</dbReference>
<dbReference type="Proteomes" id="UP000276178">
    <property type="component" value="Unassembled WGS sequence"/>
</dbReference>
<dbReference type="Gene3D" id="3.40.30.10">
    <property type="entry name" value="Glutaredoxin"/>
    <property type="match status" value="1"/>
</dbReference>
<comment type="caution">
    <text evidence="2">The sequence shown here is derived from an EMBL/GenBank/DDBJ whole genome shotgun (WGS) entry which is preliminary data.</text>
</comment>
<dbReference type="RefSeq" id="WP_051353904.1">
    <property type="nucleotide sequence ID" value="NZ_BJOD01000055.1"/>
</dbReference>
<evidence type="ECO:0000313" key="2">
    <source>
        <dbReference type="EMBL" id="RNB45998.1"/>
    </source>
</evidence>
<dbReference type="InterPro" id="IPR002109">
    <property type="entry name" value="Glutaredoxin"/>
</dbReference>
<dbReference type="SUPFAM" id="SSF52833">
    <property type="entry name" value="Thioredoxin-like"/>
    <property type="match status" value="1"/>
</dbReference>
<evidence type="ECO:0000259" key="1">
    <source>
        <dbReference type="Pfam" id="PF00462"/>
    </source>
</evidence>
<gene>
    <name evidence="2" type="ORF">EB820_25400</name>
</gene>
<accession>A0A3M8A449</accession>
<dbReference type="EMBL" id="RHHN01000124">
    <property type="protein sequence ID" value="RNB45998.1"/>
    <property type="molecule type" value="Genomic_DNA"/>
</dbReference>
<protein>
    <submittedName>
        <fullName evidence="2">Glutaredoxin</fullName>
    </submittedName>
</protein>
<organism evidence="2 3">
    <name type="scientific">Brevibacillus agri</name>
    <dbReference type="NCBI Taxonomy" id="51101"/>
    <lineage>
        <taxon>Bacteria</taxon>
        <taxon>Bacillati</taxon>
        <taxon>Bacillota</taxon>
        <taxon>Bacilli</taxon>
        <taxon>Bacillales</taxon>
        <taxon>Paenibacillaceae</taxon>
        <taxon>Brevibacillus</taxon>
    </lineage>
</organism>